<protein>
    <submittedName>
        <fullName evidence="2">Uncharacterized protein</fullName>
    </submittedName>
</protein>
<name>A0A8S5VTM4_9CAUD</name>
<sequence length="168" mass="19298">MSTTKVISVDVVEISSIISELEFVQKIPSIHLAVFSNKNLQKLQEIISNIRKGYNEAMQNVEKHEEYRQKLRELGIKYGILDENGESKMVDGKLDISDEDLQKFEEETKKVDEEFSETIKKINEINSEYEEIISSKMNVEVDVASIQHFPQEITGESIKNIVTFGLIE</sequence>
<evidence type="ECO:0000256" key="1">
    <source>
        <dbReference type="SAM" id="Coils"/>
    </source>
</evidence>
<accession>A0A8S5VTM4</accession>
<dbReference type="EMBL" id="BK035393">
    <property type="protein sequence ID" value="DAG97955.1"/>
    <property type="molecule type" value="Genomic_DNA"/>
</dbReference>
<keyword evidence="1" id="KW-0175">Coiled coil</keyword>
<proteinExistence type="predicted"/>
<organism evidence="2">
    <name type="scientific">Ackermannviridae sp</name>
    <dbReference type="NCBI Taxonomy" id="2831612"/>
    <lineage>
        <taxon>Viruses</taxon>
        <taxon>Duplodnaviria</taxon>
        <taxon>Heunggongvirae</taxon>
        <taxon>Uroviricota</taxon>
        <taxon>Caudoviricetes</taxon>
        <taxon>Pantevenvirales</taxon>
        <taxon>Ackermannviridae</taxon>
    </lineage>
</organism>
<feature type="coiled-coil region" evidence="1">
    <location>
        <begin position="40"/>
        <end position="114"/>
    </location>
</feature>
<evidence type="ECO:0000313" key="2">
    <source>
        <dbReference type="EMBL" id="DAG97955.1"/>
    </source>
</evidence>
<reference evidence="2" key="1">
    <citation type="journal article" date="2021" name="Proc. Natl. Acad. Sci. U.S.A.">
        <title>A Catalog of Tens of Thousands of Viruses from Human Metagenomes Reveals Hidden Associations with Chronic Diseases.</title>
        <authorList>
            <person name="Tisza M.J."/>
            <person name="Buck C.B."/>
        </authorList>
    </citation>
    <scope>NUCLEOTIDE SEQUENCE</scope>
    <source>
        <strain evidence="2">CtASH1</strain>
    </source>
</reference>